<feature type="domain" description="RNA polymerase sigma factor 70 region 4 type 2" evidence="8">
    <location>
        <begin position="161"/>
        <end position="212"/>
    </location>
</feature>
<sequence>MNDVGTFGFYNFETLWRRQLRAMSARRAKGAPAGGCAVVTEKAEQSARLVAIAQQADKAAFAELFGYFAPRLKGFFMRGGMAAGQAEELAQETMLMVWRKAALYDPAKASVSTWIFTIARNLRVDSVRRERYPAQHLLEDPAPELPASPSDEVLRTESEHRVRNAIDLLSADQLNVIRLHYFDDKPHSEIAKVLGLPLGTVKSRLRLAMQRLRALLGEEQ</sequence>
<dbReference type="PROSITE" id="PS01063">
    <property type="entry name" value="SIGMA70_ECF"/>
    <property type="match status" value="1"/>
</dbReference>
<evidence type="ECO:0000256" key="1">
    <source>
        <dbReference type="ARBA" id="ARBA00010641"/>
    </source>
</evidence>
<dbReference type="InterPro" id="IPR013324">
    <property type="entry name" value="RNA_pol_sigma_r3/r4-like"/>
</dbReference>
<dbReference type="Proteomes" id="UP000550508">
    <property type="component" value="Unassembled WGS sequence"/>
</dbReference>
<evidence type="ECO:0000256" key="2">
    <source>
        <dbReference type="ARBA" id="ARBA00023015"/>
    </source>
</evidence>
<reference evidence="9 10" key="1">
    <citation type="submission" date="2020-05" db="EMBL/GenBank/DDBJ databases">
        <authorList>
            <person name="Kim M.K."/>
        </authorList>
    </citation>
    <scope>NUCLEOTIDE SEQUENCE [LARGE SCALE GENOMIC DNA]</scope>
    <source>
        <strain evidence="9 10">BT25</strain>
    </source>
</reference>
<evidence type="ECO:0000259" key="8">
    <source>
        <dbReference type="Pfam" id="PF08281"/>
    </source>
</evidence>
<dbReference type="AlphaFoldDB" id="A0A849VT94"/>
<dbReference type="Gene3D" id="1.10.1740.10">
    <property type="match status" value="1"/>
</dbReference>
<evidence type="ECO:0000256" key="5">
    <source>
        <dbReference type="ARBA" id="ARBA00023163"/>
    </source>
</evidence>
<comment type="caution">
    <text evidence="9">The sequence shown here is derived from an EMBL/GenBank/DDBJ whole genome shotgun (WGS) entry which is preliminary data.</text>
</comment>
<dbReference type="InterPro" id="IPR039425">
    <property type="entry name" value="RNA_pol_sigma-70-like"/>
</dbReference>
<dbReference type="CDD" id="cd06171">
    <property type="entry name" value="Sigma70_r4"/>
    <property type="match status" value="1"/>
</dbReference>
<comment type="similarity">
    <text evidence="1 6">Belongs to the sigma-70 factor family. ECF subfamily.</text>
</comment>
<evidence type="ECO:0000256" key="4">
    <source>
        <dbReference type="ARBA" id="ARBA00023125"/>
    </source>
</evidence>
<dbReference type="InterPro" id="IPR007627">
    <property type="entry name" value="RNA_pol_sigma70_r2"/>
</dbReference>
<evidence type="ECO:0000259" key="7">
    <source>
        <dbReference type="Pfam" id="PF04542"/>
    </source>
</evidence>
<evidence type="ECO:0000313" key="10">
    <source>
        <dbReference type="Proteomes" id="UP000550508"/>
    </source>
</evidence>
<gene>
    <name evidence="9" type="ORF">HQ945_18225</name>
</gene>
<dbReference type="GO" id="GO:0016987">
    <property type="term" value="F:sigma factor activity"/>
    <property type="evidence" value="ECO:0007669"/>
    <property type="project" value="UniProtKB-KW"/>
</dbReference>
<dbReference type="InterPro" id="IPR013325">
    <property type="entry name" value="RNA_pol_sigma_r2"/>
</dbReference>
<dbReference type="InterPro" id="IPR013249">
    <property type="entry name" value="RNA_pol_sigma70_r4_t2"/>
</dbReference>
<protein>
    <recommendedName>
        <fullName evidence="6">RNA polymerase sigma factor</fullName>
    </recommendedName>
</protein>
<dbReference type="GO" id="GO:0003677">
    <property type="term" value="F:DNA binding"/>
    <property type="evidence" value="ECO:0007669"/>
    <property type="project" value="UniProtKB-KW"/>
</dbReference>
<keyword evidence="4 6" id="KW-0238">DNA-binding</keyword>
<dbReference type="InterPro" id="IPR000838">
    <property type="entry name" value="RNA_pol_sigma70_ECF_CS"/>
</dbReference>
<dbReference type="Pfam" id="PF08281">
    <property type="entry name" value="Sigma70_r4_2"/>
    <property type="match status" value="1"/>
</dbReference>
<keyword evidence="2 6" id="KW-0805">Transcription regulation</keyword>
<feature type="domain" description="RNA polymerase sigma-70 region 2" evidence="7">
    <location>
        <begin position="65"/>
        <end position="131"/>
    </location>
</feature>
<name>A0A849VT94_9HYPH</name>
<dbReference type="NCBIfam" id="TIGR02937">
    <property type="entry name" value="sigma70-ECF"/>
    <property type="match status" value="1"/>
</dbReference>
<dbReference type="Gene3D" id="1.10.10.10">
    <property type="entry name" value="Winged helix-like DNA-binding domain superfamily/Winged helix DNA-binding domain"/>
    <property type="match status" value="1"/>
</dbReference>
<keyword evidence="3 6" id="KW-0731">Sigma factor</keyword>
<keyword evidence="5 6" id="KW-0804">Transcription</keyword>
<dbReference type="InterPro" id="IPR014284">
    <property type="entry name" value="RNA_pol_sigma-70_dom"/>
</dbReference>
<proteinExistence type="inferred from homology"/>
<dbReference type="GO" id="GO:0006352">
    <property type="term" value="P:DNA-templated transcription initiation"/>
    <property type="evidence" value="ECO:0007669"/>
    <property type="project" value="InterPro"/>
</dbReference>
<evidence type="ECO:0000313" key="9">
    <source>
        <dbReference type="EMBL" id="NTS33192.1"/>
    </source>
</evidence>
<dbReference type="SUPFAM" id="SSF88659">
    <property type="entry name" value="Sigma3 and sigma4 domains of RNA polymerase sigma factors"/>
    <property type="match status" value="1"/>
</dbReference>
<organism evidence="9 10">
    <name type="scientific">Phyllobacterium pellucidum</name>
    <dbReference type="NCBI Taxonomy" id="2740464"/>
    <lineage>
        <taxon>Bacteria</taxon>
        <taxon>Pseudomonadati</taxon>
        <taxon>Pseudomonadota</taxon>
        <taxon>Alphaproteobacteria</taxon>
        <taxon>Hyphomicrobiales</taxon>
        <taxon>Phyllobacteriaceae</taxon>
        <taxon>Phyllobacterium</taxon>
    </lineage>
</organism>
<dbReference type="Pfam" id="PF04542">
    <property type="entry name" value="Sigma70_r2"/>
    <property type="match status" value="1"/>
</dbReference>
<keyword evidence="10" id="KW-1185">Reference proteome</keyword>
<dbReference type="EMBL" id="JABUMX010000004">
    <property type="protein sequence ID" value="NTS33192.1"/>
    <property type="molecule type" value="Genomic_DNA"/>
</dbReference>
<accession>A0A849VT94</accession>
<dbReference type="PANTHER" id="PTHR43133:SF62">
    <property type="entry name" value="RNA POLYMERASE SIGMA FACTOR SIGZ"/>
    <property type="match status" value="1"/>
</dbReference>
<dbReference type="SUPFAM" id="SSF88946">
    <property type="entry name" value="Sigma2 domain of RNA polymerase sigma factors"/>
    <property type="match status" value="1"/>
</dbReference>
<evidence type="ECO:0000256" key="3">
    <source>
        <dbReference type="ARBA" id="ARBA00023082"/>
    </source>
</evidence>
<dbReference type="InterPro" id="IPR036388">
    <property type="entry name" value="WH-like_DNA-bd_sf"/>
</dbReference>
<evidence type="ECO:0000256" key="6">
    <source>
        <dbReference type="RuleBase" id="RU000716"/>
    </source>
</evidence>
<dbReference type="PANTHER" id="PTHR43133">
    <property type="entry name" value="RNA POLYMERASE ECF-TYPE SIGMA FACTO"/>
    <property type="match status" value="1"/>
</dbReference>